<dbReference type="InParanoid" id="A0A0U9HTY3"/>
<geneLocation type="chloroplast" evidence="1"/>
<sequence length="274" mass="33162">MLHQKPKVLVICLKTNVKKAFKKIKVSTIEKLKSTGAIDKMDYEDYEYHEDYLCYYDIPKKYFNARYNFYYKYPDYEKDDKFDIDLYTERESFRLEGIKDDPILLPIVRQAYRRDMIKPARHFRGTIRHFLALQEIFSIDRINTAQECYSKGIISKIHNIRFASEYLADTEYSRPLSPRKSDYVREIIVKNSFVFVFNRFEGNIFKDISRYVQPSDLYEVDRINFALLRMFSYSLFFLNNLIDRYDDVLEYSHFFGTKNQKHYFKSSYPGFRTL</sequence>
<dbReference type="AlphaFoldDB" id="A0A0U9HTY3"/>
<keyword evidence="2" id="KW-1185">Reference proteome</keyword>
<reference evidence="1 2" key="1">
    <citation type="journal article" date="2014" name="Nat. Commun.">
        <title>Klebsormidium flaccidum genome reveals primary factors for plant terrestrial adaptation.</title>
        <authorList>
            <person name="Hori K."/>
            <person name="Maruyama F."/>
            <person name="Fujisawa T."/>
            <person name="Togashi T."/>
            <person name="Yamamoto N."/>
            <person name="Seo M."/>
            <person name="Sato S."/>
            <person name="Yamada T."/>
            <person name="Mori H."/>
            <person name="Tajima N."/>
            <person name="Moriyama T."/>
            <person name="Ikeuchi M."/>
            <person name="Watanabe M."/>
            <person name="Wada H."/>
            <person name="Kobayashi K."/>
            <person name="Saito M."/>
            <person name="Masuda T."/>
            <person name="Sasaki-Sekimoto Y."/>
            <person name="Mashiguchi K."/>
            <person name="Awai K."/>
            <person name="Shimojima M."/>
            <person name="Masuda S."/>
            <person name="Iwai M."/>
            <person name="Nobusawa T."/>
            <person name="Narise T."/>
            <person name="Kondo S."/>
            <person name="Saito H."/>
            <person name="Sato R."/>
            <person name="Murakawa M."/>
            <person name="Ihara Y."/>
            <person name="Oshima-Yamada Y."/>
            <person name="Ohtaka K."/>
            <person name="Satoh M."/>
            <person name="Sonobe K."/>
            <person name="Ishii M."/>
            <person name="Ohtani R."/>
            <person name="Kanamori-Sato M."/>
            <person name="Honoki R."/>
            <person name="Miyazaki D."/>
            <person name="Mochizuki H."/>
            <person name="Umetsu J."/>
            <person name="Higashi K."/>
            <person name="Shibata D."/>
            <person name="Kamiya Y."/>
            <person name="Sato N."/>
            <person name="Nakamura Y."/>
            <person name="Tabata S."/>
            <person name="Ida S."/>
            <person name="Kurokawa K."/>
            <person name="Ohta H."/>
        </authorList>
    </citation>
    <scope>NUCLEOTIDE SEQUENCE [LARGE SCALE GENOMIC DNA]</scope>
    <source>
        <strain evidence="1 2">NIES-2285</strain>
    </source>
</reference>
<proteinExistence type="predicted"/>
<keyword evidence="1" id="KW-0934">Plastid</keyword>
<dbReference type="Proteomes" id="UP000054558">
    <property type="component" value="Chromosome Pltd"/>
</dbReference>
<dbReference type="EMBL" id="DF238762">
    <property type="protein sequence ID" value="GAQ93775.1"/>
    <property type="molecule type" value="Genomic_DNA"/>
</dbReference>
<evidence type="ECO:0000313" key="2">
    <source>
        <dbReference type="Proteomes" id="UP000054558"/>
    </source>
</evidence>
<organism evidence="1 2">
    <name type="scientific">Klebsormidium nitens</name>
    <name type="common">Green alga</name>
    <name type="synonym">Ulothrix nitens</name>
    <dbReference type="NCBI Taxonomy" id="105231"/>
    <lineage>
        <taxon>Eukaryota</taxon>
        <taxon>Viridiplantae</taxon>
        <taxon>Streptophyta</taxon>
        <taxon>Klebsormidiophyceae</taxon>
        <taxon>Klebsormidiales</taxon>
        <taxon>Klebsormidiaceae</taxon>
        <taxon>Klebsormidium</taxon>
    </lineage>
</organism>
<evidence type="ECO:0000313" key="1">
    <source>
        <dbReference type="EMBL" id="GAQ93775.1"/>
    </source>
</evidence>
<name>A0A0U9HTY3_KLENI</name>
<accession>A0A0U9HTY3</accession>
<protein>
    <submittedName>
        <fullName evidence="1">ORF274</fullName>
    </submittedName>
</protein>
<gene>
    <name evidence="1" type="primary">ORF274</name>
    <name evidence="1" type="ORF">KFL_018131250</name>
</gene>
<keyword evidence="1" id="KW-0150">Chloroplast</keyword>